<evidence type="ECO:0000256" key="11">
    <source>
        <dbReference type="ARBA" id="ARBA00022710"/>
    </source>
</evidence>
<comment type="caution">
    <text evidence="19">Lacks conserved residue(s) required for the propagation of feature annotation.</text>
</comment>
<dbReference type="GO" id="GO:0034361">
    <property type="term" value="C:very-low-density lipoprotein particle"/>
    <property type="evidence" value="ECO:0007669"/>
    <property type="project" value="UniProtKB-KW"/>
</dbReference>
<dbReference type="FunFam" id="2.30.230.10:FF:000003">
    <property type="entry name" value="Apolipoprotein B"/>
    <property type="match status" value="1"/>
</dbReference>
<evidence type="ECO:0000256" key="4">
    <source>
        <dbReference type="ARBA" id="ARBA00022448"/>
    </source>
</evidence>
<dbReference type="SUPFAM" id="SSF56968">
    <property type="entry name" value="Lipovitellin-phosvitin complex, beta-sheet shell regions"/>
    <property type="match status" value="2"/>
</dbReference>
<evidence type="ECO:0000256" key="7">
    <source>
        <dbReference type="ARBA" id="ARBA00022525"/>
    </source>
</evidence>
<dbReference type="InterPro" id="IPR015255">
    <property type="entry name" value="Vitellinogen_open_b-sht"/>
</dbReference>
<keyword evidence="17" id="KW-0753">Steroid metabolism</keyword>
<evidence type="ECO:0000256" key="10">
    <source>
        <dbReference type="ARBA" id="ARBA00022677"/>
    </source>
</evidence>
<dbReference type="PROSITE" id="PS51211">
    <property type="entry name" value="VITELLOGENIN"/>
    <property type="match status" value="1"/>
</dbReference>
<protein>
    <submittedName>
        <fullName evidence="23">Apolipoprotein B</fullName>
    </submittedName>
</protein>
<evidence type="ECO:0000256" key="12">
    <source>
        <dbReference type="ARBA" id="ARBA00022729"/>
    </source>
</evidence>
<accession>A0A8C3SIZ5</accession>
<reference evidence="23" key="2">
    <citation type="submission" date="2025-09" db="UniProtKB">
        <authorList>
            <consortium name="Ensembl"/>
        </authorList>
    </citation>
    <scope>IDENTIFICATION</scope>
</reference>
<evidence type="ECO:0000256" key="5">
    <source>
        <dbReference type="ARBA" id="ARBA00022490"/>
    </source>
</evidence>
<dbReference type="GO" id="GO:0008203">
    <property type="term" value="P:cholesterol metabolic process"/>
    <property type="evidence" value="ECO:0007669"/>
    <property type="project" value="UniProtKB-KW"/>
</dbReference>
<evidence type="ECO:0000259" key="22">
    <source>
        <dbReference type="PROSITE" id="PS51211"/>
    </source>
</evidence>
<keyword evidence="18" id="KW-0850">VLDL</keyword>
<evidence type="ECO:0000256" key="14">
    <source>
        <dbReference type="ARBA" id="ARBA00023098"/>
    </source>
</evidence>
<evidence type="ECO:0000256" key="19">
    <source>
        <dbReference type="PROSITE-ProRule" id="PRU00557"/>
    </source>
</evidence>
<dbReference type="Proteomes" id="UP000694403">
    <property type="component" value="Unplaced"/>
</dbReference>
<keyword evidence="7" id="KW-0964">Secreted</keyword>
<dbReference type="GO" id="GO:0120020">
    <property type="term" value="F:cholesterol transfer activity"/>
    <property type="evidence" value="ECO:0007669"/>
    <property type="project" value="TreeGrafter"/>
</dbReference>
<evidence type="ECO:0000256" key="21">
    <source>
        <dbReference type="SAM" id="SignalP"/>
    </source>
</evidence>
<keyword evidence="9" id="KW-0358">Heparin-binding</keyword>
<evidence type="ECO:0000256" key="9">
    <source>
        <dbReference type="ARBA" id="ARBA00022674"/>
    </source>
</evidence>
<feature type="coiled-coil region" evidence="20">
    <location>
        <begin position="4262"/>
        <end position="4316"/>
    </location>
</feature>
<evidence type="ECO:0000256" key="3">
    <source>
        <dbReference type="ARBA" id="ARBA00004613"/>
    </source>
</evidence>
<evidence type="ECO:0000256" key="13">
    <source>
        <dbReference type="ARBA" id="ARBA00023055"/>
    </source>
</evidence>
<dbReference type="GO" id="GO:0050750">
    <property type="term" value="F:low-density lipoprotein particle receptor binding"/>
    <property type="evidence" value="ECO:0007669"/>
    <property type="project" value="TreeGrafter"/>
</dbReference>
<feature type="domain" description="Vitellogenin" evidence="22">
    <location>
        <begin position="38"/>
        <end position="663"/>
    </location>
</feature>
<comment type="subcellular location">
    <subcellularLocation>
        <location evidence="1">Cytoplasm</location>
    </subcellularLocation>
    <subcellularLocation>
        <location evidence="2">Lipid droplet</location>
    </subcellularLocation>
    <subcellularLocation>
        <location evidence="3">Secreted</location>
    </subcellularLocation>
</comment>
<organism evidence="23 24">
    <name type="scientific">Chelydra serpentina</name>
    <name type="common">Snapping turtle</name>
    <name type="synonym">Testudo serpentina</name>
    <dbReference type="NCBI Taxonomy" id="8475"/>
    <lineage>
        <taxon>Eukaryota</taxon>
        <taxon>Metazoa</taxon>
        <taxon>Chordata</taxon>
        <taxon>Craniata</taxon>
        <taxon>Vertebrata</taxon>
        <taxon>Euteleostomi</taxon>
        <taxon>Archelosauria</taxon>
        <taxon>Testudinata</taxon>
        <taxon>Testudines</taxon>
        <taxon>Cryptodira</taxon>
        <taxon>Durocryptodira</taxon>
        <taxon>Americhelydia</taxon>
        <taxon>Chelydroidea</taxon>
        <taxon>Chelydridae</taxon>
        <taxon>Chelydra</taxon>
    </lineage>
</organism>
<keyword evidence="10" id="KW-0551">Lipid droplet</keyword>
<keyword evidence="20" id="KW-0175">Coiled coil</keyword>
<evidence type="ECO:0000256" key="16">
    <source>
        <dbReference type="ARBA" id="ARBA00023180"/>
    </source>
</evidence>
<keyword evidence="4" id="KW-0813">Transport</keyword>
<dbReference type="InterPro" id="IPR001747">
    <property type="entry name" value="Vitellogenin_N"/>
</dbReference>
<evidence type="ECO:0000313" key="23">
    <source>
        <dbReference type="Ensembl" id="ENSCSRP00000015881.1"/>
    </source>
</evidence>
<evidence type="ECO:0000256" key="2">
    <source>
        <dbReference type="ARBA" id="ARBA00004502"/>
    </source>
</evidence>
<dbReference type="InterPro" id="IPR011030">
    <property type="entry name" value="Lipovitellin_superhlx_dom"/>
</dbReference>
<evidence type="ECO:0000256" key="6">
    <source>
        <dbReference type="ARBA" id="ARBA00022513"/>
    </source>
</evidence>
<keyword evidence="16" id="KW-0325">Glycoprotein</keyword>
<dbReference type="InterPro" id="IPR009454">
    <property type="entry name" value="Lipid_transpt_open_b-sht"/>
</dbReference>
<keyword evidence="12 21" id="KW-0732">Signal</keyword>
<dbReference type="Pfam" id="PF01347">
    <property type="entry name" value="Vitellogenin_N"/>
    <property type="match status" value="1"/>
</dbReference>
<dbReference type="GO" id="GO:0034362">
    <property type="term" value="C:low-density lipoprotein particle"/>
    <property type="evidence" value="ECO:0007669"/>
    <property type="project" value="UniProtKB-KW"/>
</dbReference>
<dbReference type="SUPFAM" id="SSF48431">
    <property type="entry name" value="Lipovitellin-phosvitin complex, superhelical domain"/>
    <property type="match status" value="1"/>
</dbReference>
<evidence type="ECO:0000256" key="15">
    <source>
        <dbReference type="ARBA" id="ARBA00023166"/>
    </source>
</evidence>
<keyword evidence="24" id="KW-1185">Reference proteome</keyword>
<name>A0A8C3SIZ5_CHESE</name>
<dbReference type="GO" id="GO:0005737">
    <property type="term" value="C:cytoplasm"/>
    <property type="evidence" value="ECO:0007669"/>
    <property type="project" value="UniProtKB-SubCell"/>
</dbReference>
<dbReference type="GO" id="GO:0006642">
    <property type="term" value="P:triglyceride mobilization"/>
    <property type="evidence" value="ECO:0007669"/>
    <property type="project" value="TreeGrafter"/>
</dbReference>
<keyword evidence="11" id="KW-0427">LDL</keyword>
<dbReference type="SMART" id="SM01169">
    <property type="entry name" value="DUF1943"/>
    <property type="match status" value="1"/>
</dbReference>
<dbReference type="PANTHER" id="PTHR13769:SF1">
    <property type="entry name" value="APOLIPOPROTEIN B-100"/>
    <property type="match status" value="1"/>
</dbReference>
<keyword evidence="15" id="KW-1207">Sterol metabolism</keyword>
<keyword evidence="6" id="KW-0162">Chylomicron</keyword>
<evidence type="ECO:0000256" key="17">
    <source>
        <dbReference type="ARBA" id="ARBA00023221"/>
    </source>
</evidence>
<dbReference type="Ensembl" id="ENSCSRT00000016563.1">
    <property type="protein sequence ID" value="ENSCSRP00000015881.1"/>
    <property type="gene ID" value="ENSCSRG00000012132.1"/>
</dbReference>
<dbReference type="Pfam" id="PF09172">
    <property type="entry name" value="Vit_open_b-sht"/>
    <property type="match status" value="1"/>
</dbReference>
<dbReference type="GO" id="GO:0034359">
    <property type="term" value="C:mature chylomicron"/>
    <property type="evidence" value="ECO:0007669"/>
    <property type="project" value="TreeGrafter"/>
</dbReference>
<dbReference type="GO" id="GO:0030301">
    <property type="term" value="P:cholesterol transport"/>
    <property type="evidence" value="ECO:0007669"/>
    <property type="project" value="TreeGrafter"/>
</dbReference>
<dbReference type="GO" id="GO:0005811">
    <property type="term" value="C:lipid droplet"/>
    <property type="evidence" value="ECO:0007669"/>
    <property type="project" value="UniProtKB-SubCell"/>
</dbReference>
<dbReference type="InterPro" id="IPR022176">
    <property type="entry name" value="ApoB100_C"/>
</dbReference>
<feature type="chain" id="PRO_5034464810" evidence="21">
    <location>
        <begin position="21"/>
        <end position="4634"/>
    </location>
</feature>
<feature type="disulfide bond" evidence="19">
    <location>
        <begin position="178"/>
        <end position="204"/>
    </location>
</feature>
<evidence type="ECO:0000313" key="24">
    <source>
        <dbReference type="Proteomes" id="UP000694403"/>
    </source>
</evidence>
<dbReference type="GO" id="GO:0008201">
    <property type="term" value="F:heparin binding"/>
    <property type="evidence" value="ECO:0007669"/>
    <property type="project" value="UniProtKB-KW"/>
</dbReference>
<evidence type="ECO:0000256" key="20">
    <source>
        <dbReference type="SAM" id="Coils"/>
    </source>
</evidence>
<keyword evidence="5" id="KW-0963">Cytoplasm</keyword>
<dbReference type="GO" id="GO:0042632">
    <property type="term" value="P:cholesterol homeostasis"/>
    <property type="evidence" value="ECO:0007669"/>
    <property type="project" value="TreeGrafter"/>
</dbReference>
<keyword evidence="13" id="KW-0445">Lipid transport</keyword>
<keyword evidence="19" id="KW-1015">Disulfide bond</keyword>
<evidence type="ECO:0000256" key="1">
    <source>
        <dbReference type="ARBA" id="ARBA00004496"/>
    </source>
</evidence>
<dbReference type="InterPro" id="IPR052418">
    <property type="entry name" value="Apolipoprotein_B"/>
</dbReference>
<feature type="signal peptide" evidence="21">
    <location>
        <begin position="1"/>
        <end position="20"/>
    </location>
</feature>
<dbReference type="PANTHER" id="PTHR13769">
    <property type="entry name" value="APOLIPOPROTEIN B"/>
    <property type="match status" value="1"/>
</dbReference>
<dbReference type="GO" id="GO:0042953">
    <property type="term" value="P:lipoprotein transport"/>
    <property type="evidence" value="ECO:0007669"/>
    <property type="project" value="TreeGrafter"/>
</dbReference>
<proteinExistence type="predicted"/>
<dbReference type="Gene3D" id="1.25.10.20">
    <property type="entry name" value="Vitellinogen, superhelical"/>
    <property type="match status" value="1"/>
</dbReference>
<evidence type="ECO:0000256" key="8">
    <source>
        <dbReference type="ARBA" id="ARBA00022548"/>
    </source>
</evidence>
<keyword evidence="8" id="KW-0153">Cholesterol metabolism</keyword>
<dbReference type="Gene3D" id="2.30.230.10">
    <property type="entry name" value="Lipovitellin, beta-sheet shell regions, chain A"/>
    <property type="match status" value="1"/>
</dbReference>
<sequence>MGPLQLWLLLLLLLSSDVLTHDGPESENTACSKDATRFKHLRKYIYNYEAEIASGVKGTADSRSGSKINCKVELEVPQMCYFILKTSQCTLREMSGVDAEGKTILKKSKNTDDFARAMAQYELKFSTQDGKKVQLYSEKDEPMNILNIKRGIISTLIVPMETEDNLKTISMDTIYGKCDSEVEVKDRKGNIASVISINRNLKTCDNFNPIRDYVSPIALIKGLNSPLATLLSSSQSCQYTIDSKRRHVADVDCREKHLFLPFSYKNQYGMMAQVTQTLKFVETPKSNNRNFDEDKLEKKSLSLESADTKSLRHGDAVLKVLQELQKLSASQQNQQRASLFYKFVTGLRGLHNDTLGSLVLKMMETSSSITMQGLIQCGTPDCLGSILQIIRTGNVDPLVADAVTYSLGLLPFPCTKRIREILNMAQYQQSRASFYALSHAVTKFYEDQKTVTKEITDVANFMESMIGNECSGKDELTYLTLRAIGNMGKAMEVANPNLKSALKTCIKSEVASLSVQKAAIQALRRMTITDEDRAVLLKAFQNADAPVDKRLAAYLMLMKGPSTSDLNKITRALLRDKSEQVKSFVATHIANILDSEEIGIEDLKNKVQEALKGSQIPAANDFRKFSQNYQISKRISLPGNDPVSVKVEGNLIFDPNTYIPKETMLKTTLQSYGLSPMDIFEIGMDGKSFEPTLEALFGQKGFFPDSASKALYWVDGRVPEHVSKVLFDYFGYSKDDRQDQDVMKGIMLNFEKLIKEMGNKEIPQARAYLRILGEELGYMKLNDLNLLANVILKSIKTLQAIPEKIVQAISKGTEGDLFVHYIFMDNEFELPTGAGLQLQVALSGIATPGAKVGVKIQPRNMQADLVIKPSMAIEFITHVGVNIPAFARSGVQMISNIYHESGIEARVGLRAGQLKLSIPAPKTPTKLFSFSNTLRLVSPTKTEVIPPLIENRESWTSCKPFFVGLNYCTKVAYSNASYTDAAPYYPLTGETRMEIEIQPTGQVQEYSANANYELQREENDLVDTLKFTTEAKGVRQSEATLTFRYNRDKKILTSDVQIPNFDIDFGTNFRVNDESTLEMRAYTFILDISNKKIPEVTLTGRIRYDGKKDAMLGGVISIPRLRTELRTEALLHHSLNRVSLQMDSSATAYGNSISERVVFRYDNEKIELEWNSGTSTAVKRMSAIFPVDFADYPKALQKHANELLDRKVANTDMTLRHIVSQFIMATRTWLQKASKDVPYAQTLQEKLNGLQELNIQTMGLPVLTIPEELFLKSDGRIKYIWNKDNVIINIPLPFGGRSSHDIRLPKTVKTPQLVMESIGINVPSQEYRLPLFTVPETYQLRVPLLGTLEVSTNVYSNYYNWSASYTVANTTENVSSMRTTYLMKADSVFDLLSYNVQGSGEALYDQNTFDCTYESSLHHRLLDSNFKYIRTNKYEPTLTVKETISLTASSALGTQLSFSTNTDFSQKNNLNINKVQMEGELRVASAFAKGIYTLSSTYNKNNQELTGKSNLTFDSSYLHATNQITGKHTGDVLSVTSVSNVQSGIITNTASLKYEKSQLTVTSETNGRYQNLAGHNKFELILAKQMAAVRSECQATYEEHRYYTLLSGSLNSQGLELNCDVTVNGQRNRAAHKSTLRINQDGLASSATTNLQLNPLMLQKEMNARIDASGGTLAVTAKGRYGKHNAQFSVDGRMALTEIALGSVYQSTILGMDSKNVLNFRVNREGLKFSNNLIGSYKEMNLEHVNELNIPGLSLTFTSKLDNTISSDKSHRHYFDLQLQPYSLTAKLNNDLKYSETDVTNKAQLRLEPLKLTLTGNVRGSYRTDEVKHTYAITYADLAANFKTDTAAKIQGTALTHKINLDVAGLASSITMNTNCDAKSLHFTNVVRSAMAPFTVTADVHTTGDGRLFAMGEHTGQLYSKFLFKAEPLAFTFSHDYKGDTSHSLSTGKKYTTLLDNKIRMLFTPSEQSSAWKLKSQVNNNVYTQDLGAYNDAEKAGVELSGQALADLSIMDSPIQVPLMQEPINLIDVLGLRDAVQQPQEFSISGSVKYDKNKDEHVINLPFLEYLPAYFEQIRGAILSTLQSIQRYFKSINIDHYMRKYRATMDKLPRQVNDYMNKLDFKSKVNGMKEKLVAFTKDYRITADDLQSALENARINLQEALSQLQIYLIQIEQHIRYNYDQYDIRTVIEKLIDQIVEKMKVLDQQYKISAMMINTIQDLQSIIAQYDPSEIESSAKAWIQNMDAEYKIIAQVQGKLEQLKSQIHNIDATRIAENLKQQVQAVDIEKLLEKIRSSLPVQKMNEIIEQIKDILLNLMEDYEVAEKISAFRGKMHDIIMKYEIDKQAQVLMDRMIQLSDQYKVKETVQKLTVSLKKIDIRSFFDKIVSIIDDAVKQVQAFDYQKLMNEVNKFLDMVIKQLKYFDYNQFVDQTNNKIREITHKINDEIRTLELPQKAEALKQYMKEVNAAVSKFMEQLRDTKLTAVIDWFRDLLNSAAFADLKIKLNENLEDLRDRIYQMDIPKECQRYLQKASQFYNTIVAYISDQWNIASKKIALLAEQYDVKNWAEKVNVFVETGFNVPEIRTGIVNIPAFEVSLRALREATFETPDFIVPLTDLHIPSYQIHIKKLKDIQIPVRFTTPEFTILNTYKVPSYTIDLNEIKLKIVKTIDQMMSSEFQLPVPDIYFRELKMKDMLFSDISFPEIHIPEPQIPEFLIPKLNLNEFELPNIQIPEYQLPRIPHTVTVPTFGKLSGAFRIASPFFTLSTLAGIQNTTASVNNPEFVATVSAQATSRLDFLAFTVNADARLSAPEMQQLILKETMKVTHTLLKVDHNSEVIFLGTSVQGKAETTTSLRTTKNSIDVHNNLLVKLQRKILMQSKTTYTHRLNIPQADLSSQADLMNDMITEVEAGHISFTSSGKGNWKWASPDFSDEGTHDSRATFTIEGPFIAFAAENRINDKYLKINQKVNYECGLLNYATLQLQSEVESQHVGRSSLSVQGTGQLATMKVEIKGNHVAKLNGRVAGTINNTVAFLVQPFEVSILTNNDGNVKVSFPFKLTGKIEFLNNYGLVLSSSVQQVHWQASGRFNQYKYSHSMSAGNTEDRIEAHVGMNGEANLDFLNIPLSIPELYIPYVGIKTSQMMKGYSLWEQTGLKDLLKTTKQSFDLNLNAQYKKNKDMHSLPLPLKEVHEAINQYIIFFNRHFEKGRDNALDFLTSSYNKAKIEFDKYKVETSFNKLPRTFRIPGYTIPIVNIEVSPFTAELPAFGYVIPKEISTTGFTIPLIGFSVPSYTLVLPSLEMPVLHVPKDLRTLTLPKFTVHSPSNHILIPALGNITYDFSFKSSVITLNTNVGLFNQSDVVARFSSSSSSVIDALQFNLDATTSLTRKRGLKLATALSLSNNKFVEGKHDSTVSLTKRNMDASVTTNAKINIPIFKMNFKQELTGNTKSKPTVSSAINLNYDFDTLRYGASAKGVVDHKLTLESLTSYISVETATKGNINGMLYTRNPFSGMLIHEANTYLNSNGARSSVKLEANSKADGIWNVEMTEKVAVEASTHRVYAVWEHNGENYAQCTPLLRTTGTQSCRVTLELVPWSMSASLQLQATQPNSFLDIASVNQEVLMNINTENQKLGWKGEGQIQSLSLRHDMQLSNEKSKAQFDISGSLEGHVDFLRNIVFPVYEKSLWDILKLDLTTSADVKQYLNTSASIVYTKSEHGYFFPIYVNRLADGFTITVPEMQLEAPNLVLTTPEFQVPFTTLQVPSYTINLLNIKIPHTLSIMPFDINLPSLPRMRFPKVDVGNKYITLEEYTIPYFEVTVPQYQITLSQFTLPKSISLGNLYVDLSEVANKIADFDLPTITIPEQKIEIPPLKMSLPAGIYFPAFGALTGSFRVASPLYNVTWKTDLKNNKDSFTSSIESTSSSTLQFLEYDLEAVSTGKYEGGLSVGKTTSSFSHRDMNVEYKEDVIMQGFRVLAHTASLKIISPTFTDVQMRYWGDSHGISSSVSSPSVGTLGFRVEMDTDILRGKIYYQTQQSASQKEIDLLKSEISFKKPDLIQIKTNWNDAAATDMLSGLKEKVPTITGTLYDSINKYHREHTGMEISAATLKLKNIMQNRADKVYQLATRKIDEMDLHLRTAAGQATGKYQEMTVKAKQLYQEAADQADQIDYQQIRAKIFDATMDVIREYHKRVKHLIDSTIKFLKITKFRVPGLADKYTGEELYVMATEEAAKATDLCISKMQEYFDVLIAFVNEMEVKVPASDTIVKGSEVLDQIKEMLKHLQNQARQIFATLQEADFAEKLRQLKELVQQVFQNVEEIIRNLQSKNFEEIKVQAQQMYSDAINSDYAEKLRSLPENIKTHLSQLKDVSQKTFQEISEKLHQILLYVKALREEYFDPSLVGWSVKYYEVEDNVLDWLKNLMDALVNWHAKYIGDTADLVSRLTDQVREFVENHGQRYYDLVTDADGKGKQKAIELSSAAQEKIQYWSETAKKSSAEYNKLLKVKIQGAHEQLSQAYEMLISATQQLIDLTIEKYSTFLQYITELLHHLEKMTTDSIRPYIAVRQGELRIDVPKPFDWQSVYQMPQLYEETYRKKLEITRMLIQKGMDQDSKTWIELQTFIDQQLADEQLNIQQIMENIQQRIKT</sequence>
<dbReference type="Pfam" id="PF06448">
    <property type="entry name" value="DUF1081"/>
    <property type="match status" value="1"/>
</dbReference>
<dbReference type="SMART" id="SM00638">
    <property type="entry name" value="LPD_N"/>
    <property type="match status" value="1"/>
</dbReference>
<evidence type="ECO:0000256" key="18">
    <source>
        <dbReference type="ARBA" id="ARBA00023313"/>
    </source>
</evidence>
<dbReference type="Pfam" id="PF12491">
    <property type="entry name" value="ApoB100_C"/>
    <property type="match status" value="1"/>
</dbReference>
<reference evidence="23" key="1">
    <citation type="submission" date="2025-08" db="UniProtKB">
        <authorList>
            <consortium name="Ensembl"/>
        </authorList>
    </citation>
    <scope>IDENTIFICATION</scope>
</reference>
<dbReference type="InterPro" id="IPR015819">
    <property type="entry name" value="Lipid_transp_b-sht_shell"/>
</dbReference>
<keyword evidence="14" id="KW-0443">Lipid metabolism</keyword>
<dbReference type="InterPro" id="IPR015816">
    <property type="entry name" value="Vitellinogen_b-sht_N"/>
</dbReference>
<dbReference type="Gene3D" id="2.20.80.10">
    <property type="entry name" value="Lipovitellin-phosvitin complex, chain A, domain 4"/>
    <property type="match status" value="1"/>
</dbReference>
<feature type="coiled-coil region" evidence="20">
    <location>
        <begin position="2143"/>
        <end position="2170"/>
    </location>
</feature>